<dbReference type="Proteomes" id="UP001060085">
    <property type="component" value="Linkage Group LG05"/>
</dbReference>
<evidence type="ECO:0000313" key="1">
    <source>
        <dbReference type="EMBL" id="KAI5661468.1"/>
    </source>
</evidence>
<accession>A0ACC0AKJ1</accession>
<protein>
    <submittedName>
        <fullName evidence="1">Uncharacterized protein</fullName>
    </submittedName>
</protein>
<reference evidence="2" key="1">
    <citation type="journal article" date="2023" name="Nat. Plants">
        <title>Single-cell RNA sequencing provides a high-resolution roadmap for understanding the multicellular compartmentation of specialized metabolism.</title>
        <authorList>
            <person name="Sun S."/>
            <person name="Shen X."/>
            <person name="Li Y."/>
            <person name="Li Y."/>
            <person name="Wang S."/>
            <person name="Li R."/>
            <person name="Zhang H."/>
            <person name="Shen G."/>
            <person name="Guo B."/>
            <person name="Wei J."/>
            <person name="Xu J."/>
            <person name="St-Pierre B."/>
            <person name="Chen S."/>
            <person name="Sun C."/>
        </authorList>
    </citation>
    <scope>NUCLEOTIDE SEQUENCE [LARGE SCALE GENOMIC DNA]</scope>
</reference>
<comment type="caution">
    <text evidence="1">The sequence shown here is derived from an EMBL/GenBank/DDBJ whole genome shotgun (WGS) entry which is preliminary data.</text>
</comment>
<sequence>MEKKTALAFLLVLFVIASDFEVTLGDAFDCYDACSTACVGRGDTREMQRCERKCSIRCSPESVLKKIPGLTYILSVYTDRVSDHEMRN</sequence>
<gene>
    <name evidence="1" type="ORF">M9H77_20791</name>
</gene>
<name>A0ACC0AKJ1_CATRO</name>
<keyword evidence="2" id="KW-1185">Reference proteome</keyword>
<dbReference type="EMBL" id="CM044705">
    <property type="protein sequence ID" value="KAI5661468.1"/>
    <property type="molecule type" value="Genomic_DNA"/>
</dbReference>
<organism evidence="1 2">
    <name type="scientific">Catharanthus roseus</name>
    <name type="common">Madagascar periwinkle</name>
    <name type="synonym">Vinca rosea</name>
    <dbReference type="NCBI Taxonomy" id="4058"/>
    <lineage>
        <taxon>Eukaryota</taxon>
        <taxon>Viridiplantae</taxon>
        <taxon>Streptophyta</taxon>
        <taxon>Embryophyta</taxon>
        <taxon>Tracheophyta</taxon>
        <taxon>Spermatophyta</taxon>
        <taxon>Magnoliopsida</taxon>
        <taxon>eudicotyledons</taxon>
        <taxon>Gunneridae</taxon>
        <taxon>Pentapetalae</taxon>
        <taxon>asterids</taxon>
        <taxon>lamiids</taxon>
        <taxon>Gentianales</taxon>
        <taxon>Apocynaceae</taxon>
        <taxon>Rauvolfioideae</taxon>
        <taxon>Vinceae</taxon>
        <taxon>Catharanthinae</taxon>
        <taxon>Catharanthus</taxon>
    </lineage>
</organism>
<evidence type="ECO:0000313" key="2">
    <source>
        <dbReference type="Proteomes" id="UP001060085"/>
    </source>
</evidence>
<proteinExistence type="predicted"/>